<dbReference type="GO" id="GO:0004852">
    <property type="term" value="F:uroporphyrinogen-III synthase activity"/>
    <property type="evidence" value="ECO:0007669"/>
    <property type="project" value="InterPro"/>
</dbReference>
<dbReference type="EMBL" id="VZDO01000003">
    <property type="protein sequence ID" value="KAB0681434.1"/>
    <property type="molecule type" value="Genomic_DNA"/>
</dbReference>
<proteinExistence type="predicted"/>
<dbReference type="RefSeq" id="WP_150968689.1">
    <property type="nucleotide sequence ID" value="NZ_VZDO01000003.1"/>
</dbReference>
<evidence type="ECO:0000313" key="2">
    <source>
        <dbReference type="EMBL" id="KAB0681434.1"/>
    </source>
</evidence>
<dbReference type="GO" id="GO:0033014">
    <property type="term" value="P:tetrapyrrole biosynthetic process"/>
    <property type="evidence" value="ECO:0007669"/>
    <property type="project" value="InterPro"/>
</dbReference>
<protein>
    <recommendedName>
        <fullName evidence="1">Tetrapyrrole biosynthesis uroporphyrinogen III synthase domain-containing protein</fullName>
    </recommendedName>
</protein>
<evidence type="ECO:0000313" key="3">
    <source>
        <dbReference type="Proteomes" id="UP000432089"/>
    </source>
</evidence>
<keyword evidence="3" id="KW-1185">Reference proteome</keyword>
<accession>A0A7V7PRM9</accession>
<dbReference type="SUPFAM" id="SSF69618">
    <property type="entry name" value="HemD-like"/>
    <property type="match status" value="1"/>
</dbReference>
<comment type="caution">
    <text evidence="2">The sequence shown here is derived from an EMBL/GenBank/DDBJ whole genome shotgun (WGS) entry which is preliminary data.</text>
</comment>
<evidence type="ECO:0000259" key="1">
    <source>
        <dbReference type="Pfam" id="PF02602"/>
    </source>
</evidence>
<dbReference type="Gene3D" id="3.40.50.10090">
    <property type="match status" value="2"/>
</dbReference>
<dbReference type="InterPro" id="IPR036108">
    <property type="entry name" value="4pyrrol_syn_uPrphyn_synt_sf"/>
</dbReference>
<sequence length="251" mass="26784">MKRVLVLRDPEAARETVRELERRGHAAVVVPVQEIVALDEPPPAGDFACICVTSRNAVPALRRGFAGTQRPLLAVGEATAAALRAAGFARVEAGSGEAAALVRPAAALASRLRQPVLLALGRTRTPALEDGLARAGTVFAVWETYETRLLHPTERQVEAAFGGRAPDAVMLLSGSQAEGFARLFRAQPRLFRPLPQLLCLSERIAEALPAELRGAAPISLCRDMPALFDRLEQTSFASDGPRAGESRDLPG</sequence>
<name>A0A7V7PRM9_9HYPH</name>
<reference evidence="2 3" key="1">
    <citation type="submission" date="2019-09" db="EMBL/GenBank/DDBJ databases">
        <title>YIM 132180 draft genome.</title>
        <authorList>
            <person name="Zhang K."/>
        </authorList>
    </citation>
    <scope>NUCLEOTIDE SEQUENCE [LARGE SCALE GENOMIC DNA]</scope>
    <source>
        <strain evidence="2 3">YIM 132180</strain>
    </source>
</reference>
<organism evidence="2 3">
    <name type="scientific">Plantimonas leprariae</name>
    <dbReference type="NCBI Taxonomy" id="2615207"/>
    <lineage>
        <taxon>Bacteria</taxon>
        <taxon>Pseudomonadati</taxon>
        <taxon>Pseudomonadota</taxon>
        <taxon>Alphaproteobacteria</taxon>
        <taxon>Hyphomicrobiales</taxon>
        <taxon>Aurantimonadaceae</taxon>
        <taxon>Plantimonas</taxon>
    </lineage>
</organism>
<feature type="domain" description="Tetrapyrrole biosynthesis uroporphyrinogen III synthase" evidence="1">
    <location>
        <begin position="15"/>
        <end position="208"/>
    </location>
</feature>
<dbReference type="InterPro" id="IPR003754">
    <property type="entry name" value="4pyrrol_synth_uPrphyn_synth"/>
</dbReference>
<dbReference type="Proteomes" id="UP000432089">
    <property type="component" value="Unassembled WGS sequence"/>
</dbReference>
<gene>
    <name evidence="2" type="ORF">F6X38_06005</name>
</gene>
<dbReference type="AlphaFoldDB" id="A0A7V7PRM9"/>
<dbReference type="Pfam" id="PF02602">
    <property type="entry name" value="HEM4"/>
    <property type="match status" value="1"/>
</dbReference>
<dbReference type="CDD" id="cd06578">
    <property type="entry name" value="HemD"/>
    <property type="match status" value="1"/>
</dbReference>